<keyword evidence="4" id="KW-0812">Transmembrane</keyword>
<evidence type="ECO:0000256" key="3">
    <source>
        <dbReference type="SAM" id="MobiDB-lite"/>
    </source>
</evidence>
<keyword evidence="4" id="KW-0472">Membrane</keyword>
<keyword evidence="7" id="KW-1185">Reference proteome</keyword>
<dbReference type="Pfam" id="PF00188">
    <property type="entry name" value="CAP"/>
    <property type="match status" value="1"/>
</dbReference>
<dbReference type="FunFam" id="3.40.33.10:FF:000005">
    <property type="entry name" value="Cysteine-rich secretory protein 2"/>
    <property type="match status" value="1"/>
</dbReference>
<dbReference type="InterPro" id="IPR013871">
    <property type="entry name" value="Cysteine_rich_secretory"/>
</dbReference>
<dbReference type="InterPro" id="IPR042076">
    <property type="entry name" value="Crisp-like_dom"/>
</dbReference>
<feature type="region of interest" description="Disordered" evidence="3">
    <location>
        <begin position="64"/>
        <end position="92"/>
    </location>
</feature>
<comment type="caution">
    <text evidence="2">Lacks conserved residue(s) required for the propagation of feature annotation.</text>
</comment>
<evidence type="ECO:0000256" key="2">
    <source>
        <dbReference type="PROSITE-ProRule" id="PRU01005"/>
    </source>
</evidence>
<dbReference type="PROSITE" id="PS51670">
    <property type="entry name" value="SHKT"/>
    <property type="match status" value="1"/>
</dbReference>
<dbReference type="SUPFAM" id="SSF55797">
    <property type="entry name" value="PR-1-like"/>
    <property type="match status" value="1"/>
</dbReference>
<feature type="domain" description="ShKT" evidence="5">
    <location>
        <begin position="285"/>
        <end position="317"/>
    </location>
</feature>
<evidence type="ECO:0000313" key="7">
    <source>
        <dbReference type="Proteomes" id="UP000824782"/>
    </source>
</evidence>
<dbReference type="SMART" id="SM00198">
    <property type="entry name" value="SCP"/>
    <property type="match status" value="1"/>
</dbReference>
<dbReference type="AlphaFoldDB" id="A0AAV6ZQP4"/>
<dbReference type="Proteomes" id="UP000824782">
    <property type="component" value="Unassembled WGS sequence"/>
</dbReference>
<dbReference type="Gene3D" id="1.10.10.740">
    <property type="entry name" value="Crisp domain"/>
    <property type="match status" value="1"/>
</dbReference>
<proteinExistence type="inferred from homology"/>
<dbReference type="Pfam" id="PF08562">
    <property type="entry name" value="Crisp"/>
    <property type="match status" value="1"/>
</dbReference>
<dbReference type="SUPFAM" id="SSF57546">
    <property type="entry name" value="Crisp domain-like"/>
    <property type="match status" value="1"/>
</dbReference>
<gene>
    <name evidence="6" type="ORF">GDO81_020430</name>
</gene>
<comment type="caution">
    <text evidence="6">The sequence shown here is derived from an EMBL/GenBank/DDBJ whole genome shotgun (WGS) entry which is preliminary data.</text>
</comment>
<dbReference type="EMBL" id="WNYA01000156">
    <property type="protein sequence ID" value="KAG8549630.1"/>
    <property type="molecule type" value="Genomic_DNA"/>
</dbReference>
<dbReference type="InterPro" id="IPR014044">
    <property type="entry name" value="CAP_dom"/>
</dbReference>
<dbReference type="InterPro" id="IPR001283">
    <property type="entry name" value="CRISP-related"/>
</dbReference>
<name>A0AAV6ZQP4_ENGPU</name>
<dbReference type="PRINTS" id="PR00837">
    <property type="entry name" value="V5TPXLIKE"/>
</dbReference>
<protein>
    <recommendedName>
        <fullName evidence="5">ShKT domain-containing protein</fullName>
    </recommendedName>
</protein>
<reference evidence="6" key="1">
    <citation type="thesis" date="2020" institute="ProQuest LLC" country="789 East Eisenhower Parkway, Ann Arbor, MI, USA">
        <title>Comparative Genomics and Chromosome Evolution.</title>
        <authorList>
            <person name="Mudd A.B."/>
        </authorList>
    </citation>
    <scope>NUCLEOTIDE SEQUENCE</scope>
    <source>
        <strain evidence="6">237g6f4</strain>
        <tissue evidence="6">Blood</tissue>
    </source>
</reference>
<sequence length="323" mass="36119">MYIHEAPSPTNSLPRYESREMKLYFSKLLFLMLIQGGIVVIFSMPNNEKTAVLPSSEDNDIPYGRGPVKAILPSPDNVKKRRSLRKRETGRAVDISSEEVDRMAKVPTAALSCELPENQETILDTHNRYRSQADPPACNMLKLVWNREAAEKALLWAKQCQGGHSPQSMKQITDFKCGENVFQSAFRVSWGTVVDSWFSEKIDFRYGIGAIVKREIGHFTQGMWATSGYMGCGVAECPNSPNKFIYVCHYCPAGNSGSRAFPWKKGTSCSDCSKSCETNLCTNRCPYQNNYGNCRDFISSCPLDPSMKSKCPAACQCTNGEIY</sequence>
<comment type="similarity">
    <text evidence="1">Belongs to the CRISP family.</text>
</comment>
<dbReference type="InterPro" id="IPR035940">
    <property type="entry name" value="CAP_sf"/>
</dbReference>
<evidence type="ECO:0000256" key="1">
    <source>
        <dbReference type="ARBA" id="ARBA00009923"/>
    </source>
</evidence>
<evidence type="ECO:0000259" key="5">
    <source>
        <dbReference type="PROSITE" id="PS51670"/>
    </source>
</evidence>
<evidence type="ECO:0000256" key="4">
    <source>
        <dbReference type="SAM" id="Phobius"/>
    </source>
</evidence>
<keyword evidence="4" id="KW-1133">Transmembrane helix</keyword>
<dbReference type="PANTHER" id="PTHR10334">
    <property type="entry name" value="CYSTEINE-RICH SECRETORY PROTEIN-RELATED"/>
    <property type="match status" value="1"/>
</dbReference>
<dbReference type="InterPro" id="IPR003582">
    <property type="entry name" value="ShKT_dom"/>
</dbReference>
<feature type="transmembrane region" description="Helical" evidence="4">
    <location>
        <begin position="24"/>
        <end position="44"/>
    </location>
</feature>
<accession>A0AAV6ZQP4</accession>
<evidence type="ECO:0000313" key="6">
    <source>
        <dbReference type="EMBL" id="KAG8549630.1"/>
    </source>
</evidence>
<dbReference type="Gene3D" id="3.40.33.10">
    <property type="entry name" value="CAP"/>
    <property type="match status" value="1"/>
</dbReference>
<organism evidence="6 7">
    <name type="scientific">Engystomops pustulosus</name>
    <name type="common">Tungara frog</name>
    <name type="synonym">Physalaemus pustulosus</name>
    <dbReference type="NCBI Taxonomy" id="76066"/>
    <lineage>
        <taxon>Eukaryota</taxon>
        <taxon>Metazoa</taxon>
        <taxon>Chordata</taxon>
        <taxon>Craniata</taxon>
        <taxon>Vertebrata</taxon>
        <taxon>Euteleostomi</taxon>
        <taxon>Amphibia</taxon>
        <taxon>Batrachia</taxon>
        <taxon>Anura</taxon>
        <taxon>Neobatrachia</taxon>
        <taxon>Hyloidea</taxon>
        <taxon>Leptodactylidae</taxon>
        <taxon>Leiuperinae</taxon>
        <taxon>Engystomops</taxon>
    </lineage>
</organism>